<feature type="domain" description="Release factor glutamine methyltransferase N-terminal" evidence="7">
    <location>
        <begin position="12"/>
        <end position="72"/>
    </location>
</feature>
<dbReference type="InterPro" id="IPR002052">
    <property type="entry name" value="DNA_methylase_N6_adenine_CS"/>
</dbReference>
<dbReference type="Pfam" id="PF05175">
    <property type="entry name" value="MTS"/>
    <property type="match status" value="1"/>
</dbReference>
<dbReference type="PROSITE" id="PS00092">
    <property type="entry name" value="N6_MTASE"/>
    <property type="match status" value="1"/>
</dbReference>
<feature type="binding site" evidence="5">
    <location>
        <position position="182"/>
    </location>
    <ligand>
        <name>S-adenosyl-L-methionine</name>
        <dbReference type="ChEBI" id="CHEBI:59789"/>
    </ligand>
</feature>
<evidence type="ECO:0000313" key="9">
    <source>
        <dbReference type="Proteomes" id="UP000243084"/>
    </source>
</evidence>
<dbReference type="InterPro" id="IPR040758">
    <property type="entry name" value="PrmC_N"/>
</dbReference>
<dbReference type="NCBIfam" id="TIGR00536">
    <property type="entry name" value="hemK_fam"/>
    <property type="match status" value="1"/>
</dbReference>
<dbReference type="GO" id="GO:0102559">
    <property type="term" value="F:peptide chain release factor N(5)-glutamine methyltransferase activity"/>
    <property type="evidence" value="ECO:0007669"/>
    <property type="project" value="UniProtKB-EC"/>
</dbReference>
<dbReference type="SUPFAM" id="SSF53335">
    <property type="entry name" value="S-adenosyl-L-methionine-dependent methyltransferases"/>
    <property type="match status" value="1"/>
</dbReference>
<name>A0A1I5PBH9_9GAMM</name>
<comment type="function">
    <text evidence="5">Methylates the class 1 translation termination release factors RF1/PrfA and RF2/PrfB on the glutamine residue of the universally conserved GGQ motif.</text>
</comment>
<dbReference type="NCBIfam" id="TIGR03534">
    <property type="entry name" value="RF_mod_PrmC"/>
    <property type="match status" value="1"/>
</dbReference>
<dbReference type="EMBL" id="FOXM01000001">
    <property type="protein sequence ID" value="SFP31478.1"/>
    <property type="molecule type" value="Genomic_DNA"/>
</dbReference>
<comment type="catalytic activity">
    <reaction evidence="4 5">
        <text>L-glutaminyl-[peptide chain release factor] + S-adenosyl-L-methionine = N(5)-methyl-L-glutaminyl-[peptide chain release factor] + S-adenosyl-L-homocysteine + H(+)</text>
        <dbReference type="Rhea" id="RHEA:42896"/>
        <dbReference type="Rhea" id="RHEA-COMP:10271"/>
        <dbReference type="Rhea" id="RHEA-COMP:10272"/>
        <dbReference type="ChEBI" id="CHEBI:15378"/>
        <dbReference type="ChEBI" id="CHEBI:30011"/>
        <dbReference type="ChEBI" id="CHEBI:57856"/>
        <dbReference type="ChEBI" id="CHEBI:59789"/>
        <dbReference type="ChEBI" id="CHEBI:61891"/>
        <dbReference type="EC" id="2.1.1.297"/>
    </reaction>
</comment>
<dbReference type="InterPro" id="IPR050320">
    <property type="entry name" value="N5-glutamine_MTase"/>
</dbReference>
<dbReference type="InterPro" id="IPR007848">
    <property type="entry name" value="Small_mtfrase_dom"/>
</dbReference>
<evidence type="ECO:0000256" key="1">
    <source>
        <dbReference type="ARBA" id="ARBA00022603"/>
    </source>
</evidence>
<dbReference type="Proteomes" id="UP000243084">
    <property type="component" value="Unassembled WGS sequence"/>
</dbReference>
<feature type="domain" description="Methyltransferase small" evidence="6">
    <location>
        <begin position="94"/>
        <end position="190"/>
    </location>
</feature>
<feature type="binding site" evidence="5">
    <location>
        <position position="139"/>
    </location>
    <ligand>
        <name>S-adenosyl-L-methionine</name>
        <dbReference type="ChEBI" id="CHEBI:59789"/>
    </ligand>
</feature>
<protein>
    <recommendedName>
        <fullName evidence="5">Release factor glutamine methyltransferase</fullName>
        <shortName evidence="5">RF MTase</shortName>
        <ecNumber evidence="5">2.1.1.297</ecNumber>
    </recommendedName>
    <alternativeName>
        <fullName evidence="5">N5-glutamine methyltransferase PrmC</fullName>
    </alternativeName>
    <alternativeName>
        <fullName evidence="5">Protein-(glutamine-N5) MTase PrmC</fullName>
    </alternativeName>
    <alternativeName>
        <fullName evidence="5">Protein-glutamine N-methyltransferase PrmC</fullName>
    </alternativeName>
</protein>
<dbReference type="Gene3D" id="3.40.50.150">
    <property type="entry name" value="Vaccinia Virus protein VP39"/>
    <property type="match status" value="1"/>
</dbReference>
<evidence type="ECO:0000259" key="7">
    <source>
        <dbReference type="Pfam" id="PF17827"/>
    </source>
</evidence>
<dbReference type="FunFam" id="3.40.50.150:FF:000053">
    <property type="entry name" value="Release factor glutamine methyltransferase"/>
    <property type="match status" value="1"/>
</dbReference>
<evidence type="ECO:0000256" key="2">
    <source>
        <dbReference type="ARBA" id="ARBA00022679"/>
    </source>
</evidence>
<feature type="binding site" evidence="5">
    <location>
        <begin position="116"/>
        <end position="120"/>
    </location>
    <ligand>
        <name>S-adenosyl-L-methionine</name>
        <dbReference type="ChEBI" id="CHEBI:59789"/>
    </ligand>
</feature>
<dbReference type="Pfam" id="PF17827">
    <property type="entry name" value="PrmC_N"/>
    <property type="match status" value="1"/>
</dbReference>
<dbReference type="EC" id="2.1.1.297" evidence="5"/>
<keyword evidence="3 5" id="KW-0949">S-adenosyl-L-methionine</keyword>
<dbReference type="HAMAP" id="MF_02126">
    <property type="entry name" value="RF_methyltr_PrmC"/>
    <property type="match status" value="1"/>
</dbReference>
<reference evidence="9" key="1">
    <citation type="submission" date="2016-10" db="EMBL/GenBank/DDBJ databases">
        <authorList>
            <person name="Varghese N."/>
            <person name="Submissions S."/>
        </authorList>
    </citation>
    <scope>NUCLEOTIDE SEQUENCE [LARGE SCALE GENOMIC DNA]</scope>
    <source>
        <strain evidence="9">JCM 18195</strain>
    </source>
</reference>
<evidence type="ECO:0000256" key="5">
    <source>
        <dbReference type="HAMAP-Rule" id="MF_02126"/>
    </source>
</evidence>
<dbReference type="InterPro" id="IPR029063">
    <property type="entry name" value="SAM-dependent_MTases_sf"/>
</dbReference>
<dbReference type="PANTHER" id="PTHR18895:SF74">
    <property type="entry name" value="MTRF1L RELEASE FACTOR GLUTAMINE METHYLTRANSFERASE"/>
    <property type="match status" value="1"/>
</dbReference>
<keyword evidence="1 5" id="KW-0489">Methyltransferase</keyword>
<dbReference type="PANTHER" id="PTHR18895">
    <property type="entry name" value="HEMK METHYLTRANSFERASE"/>
    <property type="match status" value="1"/>
</dbReference>
<dbReference type="InterPro" id="IPR004556">
    <property type="entry name" value="HemK-like"/>
</dbReference>
<evidence type="ECO:0000259" key="6">
    <source>
        <dbReference type="Pfam" id="PF05175"/>
    </source>
</evidence>
<organism evidence="8 9">
    <name type="scientific">Geopseudomonas sagittaria</name>
    <dbReference type="NCBI Taxonomy" id="1135990"/>
    <lineage>
        <taxon>Bacteria</taxon>
        <taxon>Pseudomonadati</taxon>
        <taxon>Pseudomonadota</taxon>
        <taxon>Gammaproteobacteria</taxon>
        <taxon>Pseudomonadales</taxon>
        <taxon>Pseudomonadaceae</taxon>
        <taxon>Geopseudomonas</taxon>
    </lineage>
</organism>
<dbReference type="GO" id="GO:0003676">
    <property type="term" value="F:nucleic acid binding"/>
    <property type="evidence" value="ECO:0007669"/>
    <property type="project" value="InterPro"/>
</dbReference>
<dbReference type="InterPro" id="IPR019874">
    <property type="entry name" value="RF_methyltr_PrmC"/>
</dbReference>
<proteinExistence type="inferred from homology"/>
<dbReference type="RefSeq" id="WP_092427840.1">
    <property type="nucleotide sequence ID" value="NZ_FOXM01000001.1"/>
</dbReference>
<evidence type="ECO:0000313" key="8">
    <source>
        <dbReference type="EMBL" id="SFP31478.1"/>
    </source>
</evidence>
<dbReference type="OrthoDB" id="9800643at2"/>
<gene>
    <name evidence="5" type="primary">prmC</name>
    <name evidence="8" type="ORF">SAMN05216229_101441</name>
</gene>
<accession>A0A1I5PBH9</accession>
<dbReference type="CDD" id="cd02440">
    <property type="entry name" value="AdoMet_MTases"/>
    <property type="match status" value="1"/>
</dbReference>
<dbReference type="Gene3D" id="1.10.8.10">
    <property type="entry name" value="DNA helicase RuvA subunit, C-terminal domain"/>
    <property type="match status" value="1"/>
</dbReference>
<evidence type="ECO:0000256" key="3">
    <source>
        <dbReference type="ARBA" id="ARBA00022691"/>
    </source>
</evidence>
<sequence length="286" mass="30885">MPTIESLLHAAELPDSPSPRRDAELLLAFCLGKSRSYLRTWPEQAVDAATAARFAALLERRRGGEPVAYLLGQQGFWSLDLEVAPHTLIPRPDTELLVETALTLCPGGPARVLDLGTGTGAIALALASERPVWQLLGVDRVLEAVLLAERNRARLKLANARFVESAWFAALAGQRFAMIVGNPPYIAADDPHLAQGDVRFEPASALVAGTDGLDDIRQIVAAAPEHLEPGGWLLLEHGYDQGAAVRALFAARGFTQVESRRDLGGNQRITLGRWNGEPSFGEPHVE</sequence>
<feature type="binding site" evidence="5">
    <location>
        <begin position="182"/>
        <end position="185"/>
    </location>
    <ligand>
        <name>substrate</name>
    </ligand>
</feature>
<dbReference type="GO" id="GO:0032259">
    <property type="term" value="P:methylation"/>
    <property type="evidence" value="ECO:0007669"/>
    <property type="project" value="UniProtKB-KW"/>
</dbReference>
<dbReference type="AlphaFoldDB" id="A0A1I5PBH9"/>
<evidence type="ECO:0000256" key="4">
    <source>
        <dbReference type="ARBA" id="ARBA00048391"/>
    </source>
</evidence>
<keyword evidence="2 5" id="KW-0808">Transferase</keyword>
<comment type="similarity">
    <text evidence="5">Belongs to the protein N5-glutamine methyltransferase family. PrmC subfamily.</text>
</comment>
<keyword evidence="9" id="KW-1185">Reference proteome</keyword>
<feature type="binding site" evidence="5">
    <location>
        <position position="167"/>
    </location>
    <ligand>
        <name>S-adenosyl-L-methionine</name>
        <dbReference type="ChEBI" id="CHEBI:59789"/>
    </ligand>
</feature>